<dbReference type="EMBL" id="CP071868">
    <property type="protein sequence ID" value="QTE31001.1"/>
    <property type="molecule type" value="Genomic_DNA"/>
</dbReference>
<keyword evidence="3" id="KW-1185">Reference proteome</keyword>
<feature type="region of interest" description="Disordered" evidence="1">
    <location>
        <begin position="78"/>
        <end position="116"/>
    </location>
</feature>
<organism evidence="2 3">
    <name type="scientific">Pengzhenrongella sicca</name>
    <dbReference type="NCBI Taxonomy" id="2819238"/>
    <lineage>
        <taxon>Bacteria</taxon>
        <taxon>Bacillati</taxon>
        <taxon>Actinomycetota</taxon>
        <taxon>Actinomycetes</taxon>
        <taxon>Micrococcales</taxon>
        <taxon>Pengzhenrongella</taxon>
    </lineage>
</organism>
<evidence type="ECO:0000313" key="2">
    <source>
        <dbReference type="EMBL" id="QTE31001.1"/>
    </source>
</evidence>
<dbReference type="KEGG" id="psic:J4E96_08800"/>
<dbReference type="AlphaFoldDB" id="A0A8A4ZHY5"/>
<dbReference type="Proteomes" id="UP000663937">
    <property type="component" value="Chromosome"/>
</dbReference>
<evidence type="ECO:0000256" key="1">
    <source>
        <dbReference type="SAM" id="MobiDB-lite"/>
    </source>
</evidence>
<reference evidence="2" key="1">
    <citation type="submission" date="2021-03" db="EMBL/GenBank/DDBJ databases">
        <title>Pengzhenrongella sicca gen. nov., sp. nov., a new member of suborder Micrococcineae isolated from High-Arctic tundra soil.</title>
        <authorList>
            <person name="Peng F."/>
        </authorList>
    </citation>
    <scope>NUCLEOTIDE SEQUENCE</scope>
    <source>
        <strain evidence="2">LRZ-2</strain>
    </source>
</reference>
<name>A0A8A4ZHY5_9MICO</name>
<gene>
    <name evidence="2" type="ORF">J4E96_08800</name>
</gene>
<dbReference type="Gene3D" id="3.10.450.50">
    <property type="match status" value="1"/>
</dbReference>
<dbReference type="RefSeq" id="WP_227425385.1">
    <property type="nucleotide sequence ID" value="NZ_CP071868.1"/>
</dbReference>
<proteinExistence type="predicted"/>
<dbReference type="SUPFAM" id="SSF54427">
    <property type="entry name" value="NTF2-like"/>
    <property type="match status" value="1"/>
</dbReference>
<sequence>MSNDQELLLKAYAAYNSQNIDGLLAVVGQDVDWPDGPNRLRGKAAVKALVADQWTRTVTVDRPATLVRFRRSLAWTSPWSMSGEAPDRVKHVGSPSRGPASVDRNPSIRKMGACLT</sequence>
<protein>
    <submittedName>
        <fullName evidence="2">Nuclear transport factor 2 family protein</fullName>
    </submittedName>
</protein>
<evidence type="ECO:0000313" key="3">
    <source>
        <dbReference type="Proteomes" id="UP000663937"/>
    </source>
</evidence>
<dbReference type="InterPro" id="IPR032710">
    <property type="entry name" value="NTF2-like_dom_sf"/>
</dbReference>
<accession>A0A8A4ZHY5</accession>